<comment type="caution">
    <text evidence="1">The sequence shown here is derived from an EMBL/GenBank/DDBJ whole genome shotgun (WGS) entry which is preliminary data.</text>
</comment>
<feature type="non-terminal residue" evidence="1">
    <location>
        <position position="247"/>
    </location>
</feature>
<gene>
    <name evidence="1" type="ORF">RPERSI_LOCUS25415</name>
</gene>
<keyword evidence="2" id="KW-1185">Reference proteome</keyword>
<name>A0ACA9S1Q5_9GLOM</name>
<feature type="non-terminal residue" evidence="1">
    <location>
        <position position="1"/>
    </location>
</feature>
<accession>A0ACA9S1Q5</accession>
<protein>
    <submittedName>
        <fullName evidence="1">1046_t:CDS:1</fullName>
    </submittedName>
</protein>
<sequence length="247" mass="28885">TRWLKRSEFGIFKDAIWTAYKKKVALLFPKENDQFSKDNNPLSKLKEIKEIKHNNVTKFHGITYDLENNIKMLVLEHSTDGSLKEYLTQDSQKIESEDKLKIAKDIVSGLKYLHDKKITHGDLHSKSILINNKRALITNPIIFSVIKKSSSVDTMKDKIPYQDPRLLKNTEELPDQKSDIYSLGFILWRVFSNDEPFSNYEKNLINLVNEIHQNKREKPTVGTPNKYISIYEKCWSSNQDERPTIKQ</sequence>
<proteinExistence type="predicted"/>
<evidence type="ECO:0000313" key="1">
    <source>
        <dbReference type="EMBL" id="CAG8820745.1"/>
    </source>
</evidence>
<reference evidence="1" key="1">
    <citation type="submission" date="2021-06" db="EMBL/GenBank/DDBJ databases">
        <authorList>
            <person name="Kallberg Y."/>
            <person name="Tangrot J."/>
            <person name="Rosling A."/>
        </authorList>
    </citation>
    <scope>NUCLEOTIDE SEQUENCE</scope>
    <source>
        <strain evidence="1">MA461A</strain>
    </source>
</reference>
<dbReference type="Proteomes" id="UP000789920">
    <property type="component" value="Unassembled WGS sequence"/>
</dbReference>
<organism evidence="1 2">
    <name type="scientific">Racocetra persica</name>
    <dbReference type="NCBI Taxonomy" id="160502"/>
    <lineage>
        <taxon>Eukaryota</taxon>
        <taxon>Fungi</taxon>
        <taxon>Fungi incertae sedis</taxon>
        <taxon>Mucoromycota</taxon>
        <taxon>Glomeromycotina</taxon>
        <taxon>Glomeromycetes</taxon>
        <taxon>Diversisporales</taxon>
        <taxon>Gigasporaceae</taxon>
        <taxon>Racocetra</taxon>
    </lineage>
</organism>
<evidence type="ECO:0000313" key="2">
    <source>
        <dbReference type="Proteomes" id="UP000789920"/>
    </source>
</evidence>
<dbReference type="EMBL" id="CAJVQC010084028">
    <property type="protein sequence ID" value="CAG8820745.1"/>
    <property type="molecule type" value="Genomic_DNA"/>
</dbReference>